<evidence type="ECO:0000259" key="3">
    <source>
        <dbReference type="Pfam" id="PF03061"/>
    </source>
</evidence>
<dbReference type="CDD" id="cd03443">
    <property type="entry name" value="PaaI_thioesterase"/>
    <property type="match status" value="1"/>
</dbReference>
<protein>
    <submittedName>
        <fullName evidence="4">Putative esterase</fullName>
        <ecNumber evidence="4">3.1.2.-</ecNumber>
    </submittedName>
</protein>
<dbReference type="NCBIfam" id="TIGR00369">
    <property type="entry name" value="unchar_dom_1"/>
    <property type="match status" value="1"/>
</dbReference>
<proteinExistence type="inferred from homology"/>
<dbReference type="AlphaFoldDB" id="A0A1R7Q9C6"/>
<dbReference type="InterPro" id="IPR003736">
    <property type="entry name" value="PAAI_dom"/>
</dbReference>
<dbReference type="Proteomes" id="UP000196240">
    <property type="component" value="Unassembled WGS sequence"/>
</dbReference>
<dbReference type="PANTHER" id="PTHR21660:SF1">
    <property type="entry name" value="ACYL-COENZYME A THIOESTERASE 13"/>
    <property type="match status" value="1"/>
</dbReference>
<keyword evidence="2 4" id="KW-0378">Hydrolase</keyword>
<dbReference type="RefSeq" id="WP_087010959.1">
    <property type="nucleotide sequence ID" value="NZ_FUUY01000001.1"/>
</dbReference>
<evidence type="ECO:0000256" key="2">
    <source>
        <dbReference type="ARBA" id="ARBA00022801"/>
    </source>
</evidence>
<evidence type="ECO:0000313" key="4">
    <source>
        <dbReference type="EMBL" id="SJX20870.1"/>
    </source>
</evidence>
<name>A0A1R7Q9C6_ACIJO</name>
<dbReference type="InterPro" id="IPR006683">
    <property type="entry name" value="Thioestr_dom"/>
</dbReference>
<reference evidence="4 5" key="1">
    <citation type="submission" date="2017-02" db="EMBL/GenBank/DDBJ databases">
        <authorList>
            <person name="Peterson S.W."/>
        </authorList>
    </citation>
    <scope>NUCLEOTIDE SEQUENCE [LARGE SCALE GENOMIC DNA]</scope>
    <source>
        <strain evidence="4">C6</strain>
    </source>
</reference>
<feature type="domain" description="Thioesterase" evidence="3">
    <location>
        <begin position="56"/>
        <end position="132"/>
    </location>
</feature>
<dbReference type="EC" id="3.1.2.-" evidence="4"/>
<dbReference type="EMBL" id="FUUY01000001">
    <property type="protein sequence ID" value="SJX20870.1"/>
    <property type="molecule type" value="Genomic_DNA"/>
</dbReference>
<dbReference type="InterPro" id="IPR029069">
    <property type="entry name" value="HotDog_dom_sf"/>
</dbReference>
<dbReference type="PANTHER" id="PTHR21660">
    <property type="entry name" value="THIOESTERASE SUPERFAMILY MEMBER-RELATED"/>
    <property type="match status" value="1"/>
</dbReference>
<dbReference type="SUPFAM" id="SSF54637">
    <property type="entry name" value="Thioesterase/thiol ester dehydrase-isomerase"/>
    <property type="match status" value="1"/>
</dbReference>
<dbReference type="Gene3D" id="3.10.129.10">
    <property type="entry name" value="Hotdog Thioesterase"/>
    <property type="match status" value="1"/>
</dbReference>
<organism evidence="4 5">
    <name type="scientific">Acinetobacter johnsonii</name>
    <dbReference type="NCBI Taxonomy" id="40214"/>
    <lineage>
        <taxon>Bacteria</taxon>
        <taxon>Pseudomonadati</taxon>
        <taxon>Pseudomonadota</taxon>
        <taxon>Gammaproteobacteria</taxon>
        <taxon>Moraxellales</taxon>
        <taxon>Moraxellaceae</taxon>
        <taxon>Acinetobacter</taxon>
    </lineage>
</organism>
<evidence type="ECO:0000313" key="5">
    <source>
        <dbReference type="Proteomes" id="UP000196240"/>
    </source>
</evidence>
<dbReference type="Pfam" id="PF03061">
    <property type="entry name" value="4HBT"/>
    <property type="match status" value="1"/>
</dbReference>
<dbReference type="GO" id="GO:0047617">
    <property type="term" value="F:fatty acyl-CoA hydrolase activity"/>
    <property type="evidence" value="ECO:0007669"/>
    <property type="project" value="InterPro"/>
</dbReference>
<evidence type="ECO:0000256" key="1">
    <source>
        <dbReference type="ARBA" id="ARBA00008324"/>
    </source>
</evidence>
<gene>
    <name evidence="4" type="ORF">ACNJC6_00469</name>
</gene>
<dbReference type="InterPro" id="IPR039298">
    <property type="entry name" value="ACOT13"/>
</dbReference>
<accession>A0A1R7Q9C6</accession>
<sequence>MNPKEMAGLQLLEAMCTGKIPPASISETIPMQPFEVSEGKISFKAKADHRHLNPLGGVHGGFAATVLDSVTGCAVHTMLEAGVGYGTIDLNIKMCRPIPRDKELLAIGSVINISKNLGISEGKIVDEDGKLYAHATASCMIIRP</sequence>
<comment type="similarity">
    <text evidence="1">Belongs to the thioesterase PaaI family.</text>
</comment>